<evidence type="ECO:0000313" key="3">
    <source>
        <dbReference type="EnsemblPlants" id="KRH49164"/>
    </source>
</evidence>
<reference evidence="2 3" key="1">
    <citation type="journal article" date="2010" name="Nature">
        <title>Genome sequence of the palaeopolyploid soybean.</title>
        <authorList>
            <person name="Schmutz J."/>
            <person name="Cannon S.B."/>
            <person name="Schlueter J."/>
            <person name="Ma J."/>
            <person name="Mitros T."/>
            <person name="Nelson W."/>
            <person name="Hyten D.L."/>
            <person name="Song Q."/>
            <person name="Thelen J.J."/>
            <person name="Cheng J."/>
            <person name="Xu D."/>
            <person name="Hellsten U."/>
            <person name="May G.D."/>
            <person name="Yu Y."/>
            <person name="Sakurai T."/>
            <person name="Umezawa T."/>
            <person name="Bhattacharyya M.K."/>
            <person name="Sandhu D."/>
            <person name="Valliyodan B."/>
            <person name="Lindquist E."/>
            <person name="Peto M."/>
            <person name="Grant D."/>
            <person name="Shu S."/>
            <person name="Goodstein D."/>
            <person name="Barry K."/>
            <person name="Futrell-Griggs M."/>
            <person name="Abernathy B."/>
            <person name="Du J."/>
            <person name="Tian Z."/>
            <person name="Zhu L."/>
            <person name="Gill N."/>
            <person name="Joshi T."/>
            <person name="Libault M."/>
            <person name="Sethuraman A."/>
            <person name="Zhang X.-C."/>
            <person name="Shinozaki K."/>
            <person name="Nguyen H.T."/>
            <person name="Wing R.A."/>
            <person name="Cregan P."/>
            <person name="Specht J."/>
            <person name="Grimwood J."/>
            <person name="Rokhsar D."/>
            <person name="Stacey G."/>
            <person name="Shoemaker R.C."/>
            <person name="Jackson S.A."/>
        </authorList>
    </citation>
    <scope>NUCLEOTIDE SEQUENCE</scope>
    <source>
        <strain evidence="3">cv. Williams 82</strain>
        <tissue evidence="2">Callus</tissue>
    </source>
</reference>
<protein>
    <submittedName>
        <fullName evidence="2 3">Uncharacterized protein</fullName>
    </submittedName>
</protein>
<reference evidence="2" key="3">
    <citation type="submission" date="2018-07" db="EMBL/GenBank/DDBJ databases">
        <title>WGS assembly of Glycine max.</title>
        <authorList>
            <person name="Schmutz J."/>
            <person name="Cannon S."/>
            <person name="Schlueter J."/>
            <person name="Ma J."/>
            <person name="Mitros T."/>
            <person name="Nelson W."/>
            <person name="Hyten D."/>
            <person name="Song Q."/>
            <person name="Thelen J."/>
            <person name="Cheng J."/>
            <person name="Xu D."/>
            <person name="Hellsten U."/>
            <person name="May G."/>
            <person name="Yu Y."/>
            <person name="Sakurai T."/>
            <person name="Umezawa T."/>
            <person name="Bhattacharyya M."/>
            <person name="Sandhu D."/>
            <person name="Valliyodan B."/>
            <person name="Lindquist E."/>
            <person name="Peto M."/>
            <person name="Grant D."/>
            <person name="Shu S."/>
            <person name="Goodstein D."/>
            <person name="Barry K."/>
            <person name="Futrell-Griggs M."/>
            <person name="Abernathy B."/>
            <person name="Du J."/>
            <person name="Tian Z."/>
            <person name="Zhu L."/>
            <person name="Gill N."/>
            <person name="Joshi T."/>
            <person name="Libault M."/>
            <person name="Sethuraman A."/>
            <person name="Zhang X."/>
            <person name="Shinozaki K."/>
            <person name="Nguyen H."/>
            <person name="Wing R."/>
            <person name="Cregan P."/>
            <person name="Specht J."/>
            <person name="Grimwood J."/>
            <person name="Rokhsar D."/>
            <person name="Stacey G."/>
            <person name="Shoemaker R."/>
            <person name="Jackson S."/>
        </authorList>
    </citation>
    <scope>NUCLEOTIDE SEQUENCE</scope>
    <source>
        <tissue evidence="2">Callus</tissue>
    </source>
</reference>
<evidence type="ECO:0000313" key="4">
    <source>
        <dbReference type="Proteomes" id="UP000008827"/>
    </source>
</evidence>
<accession>A0A0R0J365</accession>
<dbReference type="EnsemblPlants" id="KRH49164">
    <property type="protein sequence ID" value="KRH49164"/>
    <property type="gene ID" value="GLYMA_07G136700"/>
</dbReference>
<gene>
    <name evidence="2" type="ORF">GLYMA_07G136700</name>
</gene>
<organism evidence="2">
    <name type="scientific">Glycine max</name>
    <name type="common">Soybean</name>
    <name type="synonym">Glycine hispida</name>
    <dbReference type="NCBI Taxonomy" id="3847"/>
    <lineage>
        <taxon>Eukaryota</taxon>
        <taxon>Viridiplantae</taxon>
        <taxon>Streptophyta</taxon>
        <taxon>Embryophyta</taxon>
        <taxon>Tracheophyta</taxon>
        <taxon>Spermatophyta</taxon>
        <taxon>Magnoliopsida</taxon>
        <taxon>eudicotyledons</taxon>
        <taxon>Gunneridae</taxon>
        <taxon>Pentapetalae</taxon>
        <taxon>rosids</taxon>
        <taxon>fabids</taxon>
        <taxon>Fabales</taxon>
        <taxon>Fabaceae</taxon>
        <taxon>Papilionoideae</taxon>
        <taxon>50 kb inversion clade</taxon>
        <taxon>NPAAA clade</taxon>
        <taxon>indigoferoid/millettioid clade</taxon>
        <taxon>Phaseoleae</taxon>
        <taxon>Glycine</taxon>
        <taxon>Glycine subgen. Soja</taxon>
    </lineage>
</organism>
<keyword evidence="1" id="KW-0472">Membrane</keyword>
<feature type="transmembrane region" description="Helical" evidence="1">
    <location>
        <begin position="51"/>
        <end position="76"/>
    </location>
</feature>
<sequence>MMTFEKVVLDESPALHAKPGNFQRKLTRMTLKATCEPTTPSFIAHKLSKNFVSFLVLLLFSWFCCVTFCLMGLSFWNKGLDGLYI</sequence>
<dbReference type="AlphaFoldDB" id="A0A0R0J365"/>
<proteinExistence type="predicted"/>
<name>A0A0R0J365_SOYBN</name>
<keyword evidence="1" id="KW-1133">Transmembrane helix</keyword>
<evidence type="ECO:0000313" key="2">
    <source>
        <dbReference type="EMBL" id="KRH49164.1"/>
    </source>
</evidence>
<evidence type="ECO:0000256" key="1">
    <source>
        <dbReference type="SAM" id="Phobius"/>
    </source>
</evidence>
<dbReference type="Gramene" id="KRH49164">
    <property type="protein sequence ID" value="KRH49164"/>
    <property type="gene ID" value="GLYMA_07G136700"/>
</dbReference>
<dbReference type="EMBL" id="CM000840">
    <property type="protein sequence ID" value="KRH49164.1"/>
    <property type="molecule type" value="Genomic_DNA"/>
</dbReference>
<dbReference type="Proteomes" id="UP000008827">
    <property type="component" value="Chromosome 7"/>
</dbReference>
<reference evidence="3" key="2">
    <citation type="submission" date="2018-02" db="UniProtKB">
        <authorList>
            <consortium name="EnsemblPlants"/>
        </authorList>
    </citation>
    <scope>IDENTIFICATION</scope>
    <source>
        <strain evidence="3">Williams 82</strain>
    </source>
</reference>
<dbReference type="InParanoid" id="A0A0R0J365"/>
<keyword evidence="1" id="KW-0812">Transmembrane</keyword>
<keyword evidence="4" id="KW-1185">Reference proteome</keyword>